<organism evidence="1 2">
    <name type="scientific">Artomyces pyxidatus</name>
    <dbReference type="NCBI Taxonomy" id="48021"/>
    <lineage>
        <taxon>Eukaryota</taxon>
        <taxon>Fungi</taxon>
        <taxon>Dikarya</taxon>
        <taxon>Basidiomycota</taxon>
        <taxon>Agaricomycotina</taxon>
        <taxon>Agaricomycetes</taxon>
        <taxon>Russulales</taxon>
        <taxon>Auriscalpiaceae</taxon>
        <taxon>Artomyces</taxon>
    </lineage>
</organism>
<protein>
    <submittedName>
        <fullName evidence="1">HIT-like protein</fullName>
    </submittedName>
</protein>
<evidence type="ECO:0000313" key="2">
    <source>
        <dbReference type="Proteomes" id="UP000814140"/>
    </source>
</evidence>
<dbReference type="EMBL" id="MU277211">
    <property type="protein sequence ID" value="KAI0061656.1"/>
    <property type="molecule type" value="Genomic_DNA"/>
</dbReference>
<evidence type="ECO:0000313" key="1">
    <source>
        <dbReference type="EMBL" id="KAI0061656.1"/>
    </source>
</evidence>
<accession>A0ACB8T0X9</accession>
<proteinExistence type="predicted"/>
<dbReference type="Proteomes" id="UP000814140">
    <property type="component" value="Unassembled WGS sequence"/>
</dbReference>
<comment type="caution">
    <text evidence="1">The sequence shown here is derived from an EMBL/GenBank/DDBJ whole genome shotgun (WGS) entry which is preliminary data.</text>
</comment>
<reference evidence="1" key="1">
    <citation type="submission" date="2021-03" db="EMBL/GenBank/DDBJ databases">
        <authorList>
            <consortium name="DOE Joint Genome Institute"/>
            <person name="Ahrendt S."/>
            <person name="Looney B.P."/>
            <person name="Miyauchi S."/>
            <person name="Morin E."/>
            <person name="Drula E."/>
            <person name="Courty P.E."/>
            <person name="Chicoki N."/>
            <person name="Fauchery L."/>
            <person name="Kohler A."/>
            <person name="Kuo A."/>
            <person name="Labutti K."/>
            <person name="Pangilinan J."/>
            <person name="Lipzen A."/>
            <person name="Riley R."/>
            <person name="Andreopoulos W."/>
            <person name="He G."/>
            <person name="Johnson J."/>
            <person name="Barry K.W."/>
            <person name="Grigoriev I.V."/>
            <person name="Nagy L."/>
            <person name="Hibbett D."/>
            <person name="Henrissat B."/>
            <person name="Matheny P.B."/>
            <person name="Labbe J."/>
            <person name="Martin F."/>
        </authorList>
    </citation>
    <scope>NUCLEOTIDE SEQUENCE</scope>
    <source>
        <strain evidence="1">HHB10654</strain>
    </source>
</reference>
<gene>
    <name evidence="1" type="ORF">BV25DRAFT_1916671</name>
</gene>
<name>A0ACB8T0X9_9AGAM</name>
<keyword evidence="2" id="KW-1185">Reference proteome</keyword>
<sequence length="174" mass="19313">MTSFIIKAHERRPVPEFWRSDKGCAFCQIILRAAPAYRIYEDDLVVAFLDILPLRPGHTLIVPKAHHSRVSELPENYAAALGVAISKVSLALTKAMDNTALNVVCNQEYAQAVAHVHYHVIPAPKFGSMSTSMGSSDLHAAPVPKELHNREFEVQRIYEDAARLVNVLASSKKQ</sequence>
<reference evidence="1" key="2">
    <citation type="journal article" date="2022" name="New Phytol.">
        <title>Evolutionary transition to the ectomycorrhizal habit in the genomes of a hyperdiverse lineage of mushroom-forming fungi.</title>
        <authorList>
            <person name="Looney B."/>
            <person name="Miyauchi S."/>
            <person name="Morin E."/>
            <person name="Drula E."/>
            <person name="Courty P.E."/>
            <person name="Kohler A."/>
            <person name="Kuo A."/>
            <person name="LaButti K."/>
            <person name="Pangilinan J."/>
            <person name="Lipzen A."/>
            <person name="Riley R."/>
            <person name="Andreopoulos W."/>
            <person name="He G."/>
            <person name="Johnson J."/>
            <person name="Nolan M."/>
            <person name="Tritt A."/>
            <person name="Barry K.W."/>
            <person name="Grigoriev I.V."/>
            <person name="Nagy L.G."/>
            <person name="Hibbett D."/>
            <person name="Henrissat B."/>
            <person name="Matheny P.B."/>
            <person name="Labbe J."/>
            <person name="Martin F.M."/>
        </authorList>
    </citation>
    <scope>NUCLEOTIDE SEQUENCE</scope>
    <source>
        <strain evidence="1">HHB10654</strain>
    </source>
</reference>